<accession>A0A653AFW0</accession>
<keyword evidence="1" id="KW-0472">Membrane</keyword>
<sequence>MSKQHSKFYTWWNSNYGKKIISAVYSAGASIVILGAMFKILHLPYAWLMLGVGMSTEAIIFALGVFDKPHKEFDWAQIFDFKNSEPQTLNVVGGTSSSSVSQRSTALNYSESISDDDVKKLSEGIKNLSNTAESLQTISNVAVAANSLAKNIETASEAAVNFTTTQQKLNDTTEKLSTSYLGITSDMDAAINNTKSYAEKVAEMNKSLASINSIYEIQLRHIQSQNEGLSLQAESIRNLSGKLDEIVSDLSKMKETTNISVVESQKYQSATTKLTKQVEDLNAVYGNMLNALG</sequence>
<dbReference type="Pfam" id="PF22827">
    <property type="entry name" value="GldL_N"/>
    <property type="match status" value="1"/>
</dbReference>
<proteinExistence type="predicted"/>
<feature type="transmembrane region" description="Helical" evidence="1">
    <location>
        <begin position="44"/>
        <end position="66"/>
    </location>
</feature>
<gene>
    <name evidence="3" type="ORF">TRIP_D410083</name>
</gene>
<dbReference type="EMBL" id="UPXZ01000036">
    <property type="protein sequence ID" value="VBB46820.1"/>
    <property type="molecule type" value="Genomic_DNA"/>
</dbReference>
<feature type="domain" description="Gliding motility protein GldL-like N-terminal" evidence="2">
    <location>
        <begin position="24"/>
        <end position="79"/>
    </location>
</feature>
<organism evidence="3">
    <name type="scientific">uncultured Paludibacter sp</name>
    <dbReference type="NCBI Taxonomy" id="497635"/>
    <lineage>
        <taxon>Bacteria</taxon>
        <taxon>Pseudomonadati</taxon>
        <taxon>Bacteroidota</taxon>
        <taxon>Bacteroidia</taxon>
        <taxon>Bacteroidales</taxon>
        <taxon>Paludibacteraceae</taxon>
        <taxon>Paludibacter</taxon>
        <taxon>environmental samples</taxon>
    </lineage>
</organism>
<keyword evidence="1" id="KW-1133">Transmembrane helix</keyword>
<dbReference type="InterPro" id="IPR019852">
    <property type="entry name" value="Motility-assoc_prot_GldL"/>
</dbReference>
<evidence type="ECO:0000259" key="2">
    <source>
        <dbReference type="Pfam" id="PF22827"/>
    </source>
</evidence>
<dbReference type="InterPro" id="IPR055087">
    <property type="entry name" value="GldL-like_N"/>
</dbReference>
<reference evidence="3" key="1">
    <citation type="submission" date="2018-07" db="EMBL/GenBank/DDBJ databases">
        <authorList>
            <consortium name="Genoscope - CEA"/>
            <person name="William W."/>
        </authorList>
    </citation>
    <scope>NUCLEOTIDE SEQUENCE</scope>
    <source>
        <strain evidence="3">IK1</strain>
    </source>
</reference>
<protein>
    <submittedName>
        <fullName evidence="3">Gliding motility-associated protein GldL</fullName>
    </submittedName>
</protein>
<dbReference type="AlphaFoldDB" id="A0A653AFW0"/>
<evidence type="ECO:0000313" key="3">
    <source>
        <dbReference type="EMBL" id="VBB46820.1"/>
    </source>
</evidence>
<keyword evidence="1" id="KW-0812">Transmembrane</keyword>
<feature type="transmembrane region" description="Helical" evidence="1">
    <location>
        <begin position="20"/>
        <end position="38"/>
    </location>
</feature>
<name>A0A653AFW0_9BACT</name>
<dbReference type="NCBIfam" id="TIGR03513">
    <property type="entry name" value="GldL_gliding"/>
    <property type="match status" value="1"/>
</dbReference>
<evidence type="ECO:0000256" key="1">
    <source>
        <dbReference type="SAM" id="Phobius"/>
    </source>
</evidence>